<dbReference type="RefSeq" id="WP_322423956.1">
    <property type="nucleotide sequence ID" value="NZ_JAXQPW010000002.1"/>
</dbReference>
<feature type="domain" description="YcaO" evidence="1">
    <location>
        <begin position="49"/>
        <end position="435"/>
    </location>
</feature>
<dbReference type="Gene3D" id="3.30.40.250">
    <property type="match status" value="1"/>
</dbReference>
<proteinExistence type="predicted"/>
<reference evidence="2 3" key="1">
    <citation type="submission" date="2023-11" db="EMBL/GenBank/DDBJ databases">
        <title>Novel species in genus Nocardioides.</title>
        <authorList>
            <person name="Zhou H."/>
        </authorList>
    </citation>
    <scope>NUCLEOTIDE SEQUENCE [LARGE SCALE GENOMIC DNA]</scope>
    <source>
        <strain evidence="2 3">S-58</strain>
    </source>
</reference>
<gene>
    <name evidence="2" type="ORF">SFC79_08120</name>
</gene>
<protein>
    <submittedName>
        <fullName evidence="2">YcaO-like family protein</fullName>
    </submittedName>
</protein>
<evidence type="ECO:0000313" key="3">
    <source>
        <dbReference type="Proteomes" id="UP001291999"/>
    </source>
</evidence>
<dbReference type="EMBL" id="JAXQPW010000002">
    <property type="protein sequence ID" value="MDZ5661724.1"/>
    <property type="molecule type" value="Genomic_DNA"/>
</dbReference>
<dbReference type="Gene3D" id="3.30.1330.230">
    <property type="match status" value="1"/>
</dbReference>
<accession>A0ABU5K9S6</accession>
<dbReference type="Gene3D" id="3.30.160.660">
    <property type="match status" value="1"/>
</dbReference>
<keyword evidence="3" id="KW-1185">Reference proteome</keyword>
<evidence type="ECO:0000259" key="1">
    <source>
        <dbReference type="PROSITE" id="PS51664"/>
    </source>
</evidence>
<dbReference type="PROSITE" id="PS51664">
    <property type="entry name" value="YCAO"/>
    <property type="match status" value="1"/>
</dbReference>
<organism evidence="2 3">
    <name type="scientific">Nocardioides renjunii</name>
    <dbReference type="NCBI Taxonomy" id="3095075"/>
    <lineage>
        <taxon>Bacteria</taxon>
        <taxon>Bacillati</taxon>
        <taxon>Actinomycetota</taxon>
        <taxon>Actinomycetes</taxon>
        <taxon>Propionibacteriales</taxon>
        <taxon>Nocardioidaceae</taxon>
        <taxon>Nocardioides</taxon>
    </lineage>
</organism>
<comment type="caution">
    <text evidence="2">The sequence shown here is derived from an EMBL/GenBank/DDBJ whole genome shotgun (WGS) entry which is preliminary data.</text>
</comment>
<evidence type="ECO:0000313" key="2">
    <source>
        <dbReference type="EMBL" id="MDZ5661724.1"/>
    </source>
</evidence>
<name>A0ABU5K9S6_9ACTN</name>
<dbReference type="InterPro" id="IPR003776">
    <property type="entry name" value="YcaO-like_dom"/>
</dbReference>
<dbReference type="Proteomes" id="UP001291999">
    <property type="component" value="Unassembled WGS sequence"/>
</dbReference>
<sequence>MTDRFVDALGADRLIEFPVTELDHVGVPVWATWWTDADGRGESSTSGIGYGASELRARVGALGECVEHVASRRALTGRPVRHGSLREMRDRHGPPGVVDPRLLGLPAGADFDDDRALAWWPVRRVRAGVVTDEQVWAPVEHVASAGGELPAEAPPGGWLITPVTNGLGAGGTLEQAISHGVLEVLQRDGNGLTFRALDTGVVLDLDGVRDPETLAVLERLRSAGVDVLAKVAATDFAMADIDVVGMAPGDDVLSATACGEAVHPDREVALRKAVLEFASARARKQLMHGPLDAVRAVAPPDLVAQLARVDPAAEEQRVLDAMVAWLRAPREVWEPPLRRTVLSHVRTVPFTDLPTAEVAPGDLLPELCARLEAEGHEVLVADLSPAGADRVHAAKVLVPGLEVETVAYARIGERNVRRLREAGRDDLVRVGDAPPGWARVHLTGEAEERLGGPAWLDRAALDAVAGDLLPLYREPGWQAAQSAMRT</sequence>
<dbReference type="Pfam" id="PF02624">
    <property type="entry name" value="YcaO"/>
    <property type="match status" value="1"/>
</dbReference>
<dbReference type="PANTHER" id="PTHR37809:SF1">
    <property type="entry name" value="RIBOSOMAL PROTEIN S12 METHYLTHIOTRANSFERASE ACCESSORY FACTOR YCAO"/>
    <property type="match status" value="1"/>
</dbReference>
<dbReference type="PANTHER" id="PTHR37809">
    <property type="entry name" value="RIBOSOMAL PROTEIN S12 METHYLTHIOTRANSFERASE ACCESSORY FACTOR YCAO"/>
    <property type="match status" value="1"/>
</dbReference>